<comment type="cofactor">
    <cofactor evidence="6">
        <name>Mn(2+)</name>
        <dbReference type="ChEBI" id="CHEBI:29035"/>
    </cofactor>
    <text evidence="6">Binds 1 Mn(2+) ion per subunit.</text>
</comment>
<comment type="similarity">
    <text evidence="6">Belongs to the rhamnose isomerase family.</text>
</comment>
<dbReference type="AlphaFoldDB" id="A0A317ZIP0"/>
<keyword evidence="2 6" id="KW-0479">Metal-binding</keyword>
<keyword evidence="3 6" id="KW-0464">Manganese</keyword>
<dbReference type="EMBL" id="QHJQ01000005">
    <property type="protein sequence ID" value="PXA04167.1"/>
    <property type="molecule type" value="Genomic_DNA"/>
</dbReference>
<dbReference type="NCBIfam" id="TIGR01748">
    <property type="entry name" value="rhaA"/>
    <property type="match status" value="1"/>
</dbReference>
<dbReference type="GO" id="GO:0008740">
    <property type="term" value="F:L-rhamnose isomerase activity"/>
    <property type="evidence" value="ECO:0007669"/>
    <property type="project" value="UniProtKB-UniRule"/>
</dbReference>
<name>A0A317ZIP0_9BACT</name>
<evidence type="ECO:0000256" key="6">
    <source>
        <dbReference type="HAMAP-Rule" id="MF_00541"/>
    </source>
</evidence>
<keyword evidence="4 6" id="KW-0413">Isomerase</keyword>
<dbReference type="Pfam" id="PF06134">
    <property type="entry name" value="RhaA"/>
    <property type="match status" value="1"/>
</dbReference>
<feature type="binding site" evidence="6">
    <location>
        <position position="260"/>
    </location>
    <ligand>
        <name>Mn(2+)</name>
        <dbReference type="ChEBI" id="CHEBI:29035"/>
    </ligand>
</feature>
<accession>A0A317ZIP0</accession>
<evidence type="ECO:0000256" key="2">
    <source>
        <dbReference type="ARBA" id="ARBA00022723"/>
    </source>
</evidence>
<dbReference type="InterPro" id="IPR036237">
    <property type="entry name" value="Xyl_isomerase-like_sf"/>
</dbReference>
<dbReference type="FunCoup" id="A0A317ZIP0">
    <property type="interactions" value="39"/>
</dbReference>
<keyword evidence="5 6" id="KW-0684">Rhamnose metabolism</keyword>
<dbReference type="InterPro" id="IPR050337">
    <property type="entry name" value="L-rhamnose_isomerase"/>
</dbReference>
<dbReference type="OrthoDB" id="9766697at2"/>
<keyword evidence="9" id="KW-1185">Reference proteome</keyword>
<evidence type="ECO:0000313" key="9">
    <source>
        <dbReference type="Proteomes" id="UP000247099"/>
    </source>
</evidence>
<keyword evidence="1 6" id="KW-0963">Cytoplasm</keyword>
<comment type="pathway">
    <text evidence="6">Carbohydrate degradation; L-rhamnose degradation; glycerone phosphate from L-rhamnose: step 1/3.</text>
</comment>
<dbReference type="GO" id="GO:0019301">
    <property type="term" value="P:rhamnose catabolic process"/>
    <property type="evidence" value="ECO:0007669"/>
    <property type="project" value="UniProtKB-UniRule"/>
</dbReference>
<dbReference type="PANTHER" id="PTHR30268">
    <property type="entry name" value="L-RHAMNOSE ISOMERASE"/>
    <property type="match status" value="1"/>
</dbReference>
<comment type="function">
    <text evidence="6">Catalyzes the interconversion of L-rhamnose and L-rhamnulose.</text>
</comment>
<evidence type="ECO:0000313" key="8">
    <source>
        <dbReference type="EMBL" id="PXA04167.1"/>
    </source>
</evidence>
<evidence type="ECO:0000256" key="3">
    <source>
        <dbReference type="ARBA" id="ARBA00023211"/>
    </source>
</evidence>
<dbReference type="HAMAP" id="MF_00541">
    <property type="entry name" value="RhaA"/>
    <property type="match status" value="1"/>
</dbReference>
<proteinExistence type="inferred from homology"/>
<dbReference type="EC" id="5.3.1.14" evidence="6 7"/>
<evidence type="ECO:0000256" key="4">
    <source>
        <dbReference type="ARBA" id="ARBA00023235"/>
    </source>
</evidence>
<gene>
    <name evidence="6" type="primary">rhaA</name>
    <name evidence="8" type="ORF">DDZ13_09005</name>
</gene>
<dbReference type="SUPFAM" id="SSF51658">
    <property type="entry name" value="Xylose isomerase-like"/>
    <property type="match status" value="1"/>
</dbReference>
<evidence type="ECO:0000256" key="5">
    <source>
        <dbReference type="ARBA" id="ARBA00023308"/>
    </source>
</evidence>
<sequence length="416" mass="46481">MSSSVFKESIERYAEIGVDVEKALSTLEQVPISMHCWQGDDVGGFESPDAELGSGLAVTGNYPGKARSIDELRQDIEKAMSLVPGQHRLNLHAIYGDFSSDKADRDAIGVQHFQSWIDWCKTQKIGMDFNPTCFSHPKADDGMTLAHSDESIRQFWIEHCKCCRHIGAEIGKQLGSACVNNIWVPDGMKDSPADRTAPRQRLMASLDEILKEDYNTDHLLDAVESKLFGIGSETYVVGSHDFYLGYAIKNQILYCLDAGHFHPTESIADKISSVLQYIPEILLHVSRGVRWDSDHVVVLDDPTKAIFEEIVRGDHLSKVHIGLDFFDASINRIAAWAIGTRATQKALLLALLSPNEKLKQLEAAGDYSARLALMEDARMLPAGAVWEEFCHRNQIAGDFKWLDEVRAYESEVLSKR</sequence>
<dbReference type="RefSeq" id="WP_110131115.1">
    <property type="nucleotide sequence ID" value="NZ_QHJQ01000005.1"/>
</dbReference>
<dbReference type="InParanoid" id="A0A317ZIP0"/>
<comment type="caution">
    <text evidence="8">The sequence shown here is derived from an EMBL/GenBank/DDBJ whole genome shotgun (WGS) entry which is preliminary data.</text>
</comment>
<feature type="binding site" evidence="6">
    <location>
        <position position="294"/>
    </location>
    <ligand>
        <name>Mn(2+)</name>
        <dbReference type="ChEBI" id="CHEBI:29035"/>
    </ligand>
</feature>
<dbReference type="InterPro" id="IPR009308">
    <property type="entry name" value="Rhamnose_isomerase"/>
</dbReference>
<dbReference type="GO" id="GO:0005737">
    <property type="term" value="C:cytoplasm"/>
    <property type="evidence" value="ECO:0007669"/>
    <property type="project" value="UniProtKB-SubCell"/>
</dbReference>
<dbReference type="UniPathway" id="UPA00541">
    <property type="reaction ID" value="UER00601"/>
</dbReference>
<evidence type="ECO:0000256" key="7">
    <source>
        <dbReference type="NCBIfam" id="TIGR01748"/>
    </source>
</evidence>
<evidence type="ECO:0000256" key="1">
    <source>
        <dbReference type="ARBA" id="ARBA00022490"/>
    </source>
</evidence>
<dbReference type="Gene3D" id="3.20.20.150">
    <property type="entry name" value="Divalent-metal-dependent TIM barrel enzymes"/>
    <property type="match status" value="1"/>
</dbReference>
<dbReference type="GO" id="GO:0019324">
    <property type="term" value="P:L-lyxose metabolic process"/>
    <property type="evidence" value="ECO:0007669"/>
    <property type="project" value="TreeGrafter"/>
</dbReference>
<organism evidence="8 9">
    <name type="scientific">Coraliomargarita sinensis</name>
    <dbReference type="NCBI Taxonomy" id="2174842"/>
    <lineage>
        <taxon>Bacteria</taxon>
        <taxon>Pseudomonadati</taxon>
        <taxon>Verrucomicrobiota</taxon>
        <taxon>Opitutia</taxon>
        <taxon>Puniceicoccales</taxon>
        <taxon>Coraliomargaritaceae</taxon>
        <taxon>Coraliomargarita</taxon>
    </lineage>
</organism>
<comment type="catalytic activity">
    <reaction evidence="6">
        <text>L-rhamnopyranose = L-rhamnulose</text>
        <dbReference type="Rhea" id="RHEA:23160"/>
        <dbReference type="ChEBI" id="CHEBI:17897"/>
        <dbReference type="ChEBI" id="CHEBI:62346"/>
        <dbReference type="EC" id="5.3.1.14"/>
    </reaction>
</comment>
<dbReference type="Proteomes" id="UP000247099">
    <property type="component" value="Unassembled WGS sequence"/>
</dbReference>
<protein>
    <recommendedName>
        <fullName evidence="6 7">L-rhamnose isomerase</fullName>
        <ecNumber evidence="6 7">5.3.1.14</ecNumber>
    </recommendedName>
</protein>
<dbReference type="NCBIfam" id="NF002203">
    <property type="entry name" value="PRK01076.1"/>
    <property type="match status" value="1"/>
</dbReference>
<dbReference type="GO" id="GO:0030145">
    <property type="term" value="F:manganese ion binding"/>
    <property type="evidence" value="ECO:0007669"/>
    <property type="project" value="UniProtKB-UniRule"/>
</dbReference>
<reference evidence="8 9" key="1">
    <citation type="submission" date="2018-05" db="EMBL/GenBank/DDBJ databases">
        <title>Coraliomargarita sinensis sp. nov., isolated from a marine solar saltern.</title>
        <authorList>
            <person name="Zhou L.Y."/>
        </authorList>
    </citation>
    <scope>NUCLEOTIDE SEQUENCE [LARGE SCALE GENOMIC DNA]</scope>
    <source>
        <strain evidence="8 9">WN38</strain>
    </source>
</reference>
<feature type="binding site" evidence="6">
    <location>
        <position position="292"/>
    </location>
    <ligand>
        <name>Mn(2+)</name>
        <dbReference type="ChEBI" id="CHEBI:29035"/>
    </ligand>
</feature>
<comment type="subcellular location">
    <subcellularLocation>
        <location evidence="6">Cytoplasm</location>
    </subcellularLocation>
</comment>
<dbReference type="PANTHER" id="PTHR30268:SF0">
    <property type="entry name" value="L-RHAMNOSE ISOMERASE"/>
    <property type="match status" value="1"/>
</dbReference>